<name>A0ABN3UEU5_9ACTN</name>
<sequence>MSTNPRPVAVVATSLTPAYTAFEGPEAALVMTCVNELLESTGLRREELEFTIAGSCDYLGGTPFSFVMNLEGVGAWPPVYESHVEMDGAWALSEAWLRLQCGDVDTALVVGSGRASSGRPREVFALQTDPYTMAPLGADPVSLAGLQARALLDSGKATEADFAAAAARALPATSGVSIEELLKADYWCDPLRAHDVAAPADGAAALILVAGDRARELPGEPVWLTGMDHRIESHHLGLRDLTDSPSARLAAKGAGAHDGPVDIAELMVVHSPEETILRTALGLGGETVINPSGGPLAGNPVMATGLARVVEVVRRIAAGEARRGLAHASSGPCLQQNLVAVLEGEH</sequence>
<accession>A0ABN3UEU5</accession>
<dbReference type="RefSeq" id="WP_344452772.1">
    <property type="nucleotide sequence ID" value="NZ_BAAATZ010000019.1"/>
</dbReference>
<dbReference type="PANTHER" id="PTHR42870:SF1">
    <property type="entry name" value="NON-SPECIFIC LIPID-TRANSFER PROTEIN-LIKE 2"/>
    <property type="match status" value="1"/>
</dbReference>
<organism evidence="1 2">
    <name type="scientific">Actinocorallia aurantiaca</name>
    <dbReference type="NCBI Taxonomy" id="46204"/>
    <lineage>
        <taxon>Bacteria</taxon>
        <taxon>Bacillati</taxon>
        <taxon>Actinomycetota</taxon>
        <taxon>Actinomycetes</taxon>
        <taxon>Streptosporangiales</taxon>
        <taxon>Thermomonosporaceae</taxon>
        <taxon>Actinocorallia</taxon>
    </lineage>
</organism>
<comment type="caution">
    <text evidence="1">The sequence shown here is derived from an EMBL/GenBank/DDBJ whole genome shotgun (WGS) entry which is preliminary data.</text>
</comment>
<keyword evidence="2" id="KW-1185">Reference proteome</keyword>
<reference evidence="1 2" key="1">
    <citation type="journal article" date="2019" name="Int. J. Syst. Evol. Microbiol.">
        <title>The Global Catalogue of Microorganisms (GCM) 10K type strain sequencing project: providing services to taxonomists for standard genome sequencing and annotation.</title>
        <authorList>
            <consortium name="The Broad Institute Genomics Platform"/>
            <consortium name="The Broad Institute Genome Sequencing Center for Infectious Disease"/>
            <person name="Wu L."/>
            <person name="Ma J."/>
        </authorList>
    </citation>
    <scope>NUCLEOTIDE SEQUENCE [LARGE SCALE GENOMIC DNA]</scope>
    <source>
        <strain evidence="1 2">JCM 8201</strain>
    </source>
</reference>
<evidence type="ECO:0000313" key="1">
    <source>
        <dbReference type="EMBL" id="GAA2731305.1"/>
    </source>
</evidence>
<dbReference type="SUPFAM" id="SSF53901">
    <property type="entry name" value="Thiolase-like"/>
    <property type="match status" value="2"/>
</dbReference>
<dbReference type="NCBIfam" id="NF005924">
    <property type="entry name" value="PRK07937.1"/>
    <property type="match status" value="1"/>
</dbReference>
<evidence type="ECO:0000313" key="2">
    <source>
        <dbReference type="Proteomes" id="UP001501842"/>
    </source>
</evidence>
<dbReference type="PANTHER" id="PTHR42870">
    <property type="entry name" value="ACETYL-COA C-ACETYLTRANSFERASE"/>
    <property type="match status" value="1"/>
</dbReference>
<dbReference type="Proteomes" id="UP001501842">
    <property type="component" value="Unassembled WGS sequence"/>
</dbReference>
<dbReference type="Gene3D" id="3.40.47.10">
    <property type="match status" value="1"/>
</dbReference>
<protein>
    <submittedName>
        <fullName evidence="1">Thiolase domain-containing protein</fullName>
    </submittedName>
</protein>
<dbReference type="InterPro" id="IPR016039">
    <property type="entry name" value="Thiolase-like"/>
</dbReference>
<dbReference type="EMBL" id="BAAATZ010000019">
    <property type="protein sequence ID" value="GAA2731305.1"/>
    <property type="molecule type" value="Genomic_DNA"/>
</dbReference>
<gene>
    <name evidence="1" type="ORF">GCM10010439_46450</name>
</gene>
<proteinExistence type="predicted"/>